<proteinExistence type="predicted"/>
<organism evidence="1 2">
    <name type="scientific">Thomasclavelia cocleata</name>
    <dbReference type="NCBI Taxonomy" id="69824"/>
    <lineage>
        <taxon>Bacteria</taxon>
        <taxon>Bacillati</taxon>
        <taxon>Bacillota</taxon>
        <taxon>Erysipelotrichia</taxon>
        <taxon>Erysipelotrichales</taxon>
        <taxon>Coprobacillaceae</taxon>
        <taxon>Thomasclavelia</taxon>
    </lineage>
</organism>
<dbReference type="RefSeq" id="WP_161908273.1">
    <property type="nucleotide sequence ID" value="NZ_BLMI01000147.1"/>
</dbReference>
<evidence type="ECO:0000313" key="1">
    <source>
        <dbReference type="EMBL" id="GFI41152.1"/>
    </source>
</evidence>
<dbReference type="EMBL" id="BLMI01000147">
    <property type="protein sequence ID" value="GFI41152.1"/>
    <property type="molecule type" value="Genomic_DNA"/>
</dbReference>
<dbReference type="AlphaFoldDB" id="A0A829ZB10"/>
<reference evidence="1 2" key="1">
    <citation type="journal article" date="2020" name="Microbiome">
        <title>Single-cell genomics of uncultured bacteria reveals dietary fiber responders in the mouse gut microbiota.</title>
        <authorList>
            <person name="Chijiiwa R."/>
            <person name="Hosokawa M."/>
            <person name="Kogawa M."/>
            <person name="Nishikawa Y."/>
            <person name="Ide K."/>
            <person name="Sakanashi C."/>
            <person name="Takahashi K."/>
            <person name="Takeyama H."/>
        </authorList>
    </citation>
    <scope>NUCLEOTIDE SEQUENCE [LARGE SCALE GENOMIC DNA]</scope>
    <source>
        <strain evidence="1">IMSAGC_017</strain>
    </source>
</reference>
<dbReference type="Pfam" id="PF19641">
    <property type="entry name" value="DUF6144"/>
    <property type="match status" value="1"/>
</dbReference>
<gene>
    <name evidence="1" type="ORF">IMSAGC017_01195</name>
</gene>
<accession>A0A829ZB10</accession>
<dbReference type="InterPro" id="IPR046142">
    <property type="entry name" value="DUF6144"/>
</dbReference>
<name>A0A829ZB10_9FIRM</name>
<evidence type="ECO:0000313" key="2">
    <source>
        <dbReference type="Proteomes" id="UP000490821"/>
    </source>
</evidence>
<protein>
    <recommendedName>
        <fullName evidence="3">L-2-amino-thiazoline-4-carboxylic acid hydrolase</fullName>
    </recommendedName>
</protein>
<dbReference type="Proteomes" id="UP000490821">
    <property type="component" value="Unassembled WGS sequence"/>
</dbReference>
<sequence length="192" mass="22296">MEKFSMPEQVSATLEQDEIMRLKHSLETTISKVEADKIISELSLPLNSTPDVRAEWVDRMSALLESRFDENTVKAIRKKCYCNENGRLEDTAHFLKDLYLSFDRDLHSFVNALNENGAGWYIKDNQLYTKMFSCECPMLEKAKETSSLTWCHCTAGYNKKLFEIVFEMPIDVEVIHSIRQGFDCCLLRITFK</sequence>
<comment type="caution">
    <text evidence="1">The sequence shown here is derived from an EMBL/GenBank/DDBJ whole genome shotgun (WGS) entry which is preliminary data.</text>
</comment>
<evidence type="ECO:0008006" key="3">
    <source>
        <dbReference type="Google" id="ProtNLM"/>
    </source>
</evidence>